<dbReference type="Gene3D" id="2.130.10.10">
    <property type="entry name" value="YVTN repeat-like/Quinoprotein amine dehydrogenase"/>
    <property type="match status" value="1"/>
</dbReference>
<dbReference type="SUPFAM" id="SSF75011">
    <property type="entry name" value="3-carboxy-cis,cis-mucoante lactonizing enzyme"/>
    <property type="match status" value="1"/>
</dbReference>
<reference evidence="3" key="1">
    <citation type="submission" date="2024-04" db="EMBL/GenBank/DDBJ databases">
        <authorList>
            <person name="Shaw F."/>
            <person name="Minotto A."/>
        </authorList>
    </citation>
    <scope>NUCLEOTIDE SEQUENCE [LARGE SCALE GENOMIC DNA]</scope>
</reference>
<dbReference type="PANTHER" id="PTHR30344:SF1">
    <property type="entry name" value="6-PHOSPHOGLUCONOLACTONASE"/>
    <property type="match status" value="1"/>
</dbReference>
<dbReference type="PANTHER" id="PTHR30344">
    <property type="entry name" value="6-PHOSPHOGLUCONOLACTONASE-RELATED"/>
    <property type="match status" value="1"/>
</dbReference>
<accession>A0ABP1DVV0</accession>
<dbReference type="InterPro" id="IPR015943">
    <property type="entry name" value="WD40/YVTN_repeat-like_dom_sf"/>
</dbReference>
<comment type="similarity">
    <text evidence="1">Belongs to the cycloisomerase 2 family.</text>
</comment>
<gene>
    <name evidence="2" type="ORF">GFSPODELE1_LOCUS8101</name>
</gene>
<protein>
    <recommendedName>
        <fullName evidence="4">Isomerase YbhE</fullName>
    </recommendedName>
</protein>
<dbReference type="Proteomes" id="UP001497453">
    <property type="component" value="Chromosome 6"/>
</dbReference>
<evidence type="ECO:0000256" key="1">
    <source>
        <dbReference type="ARBA" id="ARBA00005564"/>
    </source>
</evidence>
<dbReference type="EMBL" id="OZ037949">
    <property type="protein sequence ID" value="CAL1710952.1"/>
    <property type="molecule type" value="Genomic_DNA"/>
</dbReference>
<proteinExistence type="inferred from homology"/>
<dbReference type="InterPro" id="IPR050282">
    <property type="entry name" value="Cycloisomerase_2"/>
</dbReference>
<evidence type="ECO:0000313" key="2">
    <source>
        <dbReference type="EMBL" id="CAL1710952.1"/>
    </source>
</evidence>
<evidence type="ECO:0008006" key="4">
    <source>
        <dbReference type="Google" id="ProtNLM"/>
    </source>
</evidence>
<dbReference type="Pfam" id="PF10282">
    <property type="entry name" value="Lactonase"/>
    <property type="match status" value="1"/>
</dbReference>
<keyword evidence="3" id="KW-1185">Reference proteome</keyword>
<name>A0ABP1DVV0_9APHY</name>
<evidence type="ECO:0000313" key="3">
    <source>
        <dbReference type="Proteomes" id="UP001497453"/>
    </source>
</evidence>
<dbReference type="InterPro" id="IPR019405">
    <property type="entry name" value="Lactonase_7-beta_prop"/>
</dbReference>
<organism evidence="2 3">
    <name type="scientific">Somion occarium</name>
    <dbReference type="NCBI Taxonomy" id="3059160"/>
    <lineage>
        <taxon>Eukaryota</taxon>
        <taxon>Fungi</taxon>
        <taxon>Dikarya</taxon>
        <taxon>Basidiomycota</taxon>
        <taxon>Agaricomycotina</taxon>
        <taxon>Agaricomycetes</taxon>
        <taxon>Polyporales</taxon>
        <taxon>Cerrenaceae</taxon>
        <taxon>Somion</taxon>
    </lineage>
</organism>
<sequence length="436" mass="46766">MQNNQEATRSTCYCPACKRCFQRFGSSGKAGVVSCCFFFDLCEYIRGPALDNTGPSLLIPSSFTGLREPTLSFISTNTMVNLIILAGGYTNFIATYLFNSTSSNLTLLGQSPSGENPSWIASHPTNKSILYAVNEAFNGLGQLQSFLVGQDGALFNVANASSGGDGPAFVNPLSTGEVAIMNFGSGDGKFVPTKEDPLEFDDTAPVVTFPTPEKPPPSNFSRPHMALDVGSEVLVPDLGGDTVWRLAKDNITGEYKIQGQLQQPPNSGPRHIAVKGNTLYTIHETDSTLTQQAIPQDPTAPSPMIATFNITPPNPPPQAQFAAAEIRLLDSSPKFPKAYIYASNRNIGPVPAPEGDAIAVYEVEPQLKFVKHVFTGLQQIRGMEFGGDENEFLVAAGNVGEAGTIVMRRTNGGADLEMVAQNTEILTRTTFVLLQQ</sequence>